<name>A0A645BM18_9ZZZZ</name>
<dbReference type="AlphaFoldDB" id="A0A645BM18"/>
<organism evidence="1">
    <name type="scientific">bioreactor metagenome</name>
    <dbReference type="NCBI Taxonomy" id="1076179"/>
    <lineage>
        <taxon>unclassified sequences</taxon>
        <taxon>metagenomes</taxon>
        <taxon>ecological metagenomes</taxon>
    </lineage>
</organism>
<dbReference type="EMBL" id="VSSQ01021060">
    <property type="protein sequence ID" value="MPM66396.1"/>
    <property type="molecule type" value="Genomic_DNA"/>
</dbReference>
<comment type="caution">
    <text evidence="1">The sequence shown here is derived from an EMBL/GenBank/DDBJ whole genome shotgun (WGS) entry which is preliminary data.</text>
</comment>
<gene>
    <name evidence="1" type="ORF">SDC9_113303</name>
</gene>
<sequence length="45" mass="5293">MLRKVEALPGKSKCVIAVLQKMKLHEDEKKVEEWTETYETLHLLP</sequence>
<proteinExistence type="predicted"/>
<protein>
    <submittedName>
        <fullName evidence="1">Uncharacterized protein</fullName>
    </submittedName>
</protein>
<reference evidence="1" key="1">
    <citation type="submission" date="2019-08" db="EMBL/GenBank/DDBJ databases">
        <authorList>
            <person name="Kucharzyk K."/>
            <person name="Murdoch R.W."/>
            <person name="Higgins S."/>
            <person name="Loffler F."/>
        </authorList>
    </citation>
    <scope>NUCLEOTIDE SEQUENCE</scope>
</reference>
<evidence type="ECO:0000313" key="1">
    <source>
        <dbReference type="EMBL" id="MPM66396.1"/>
    </source>
</evidence>
<accession>A0A645BM18</accession>